<evidence type="ECO:0000256" key="3">
    <source>
        <dbReference type="ARBA" id="ARBA00022448"/>
    </source>
</evidence>
<feature type="transmembrane region" description="Helical" evidence="10">
    <location>
        <begin position="115"/>
        <end position="136"/>
    </location>
</feature>
<dbReference type="InterPro" id="IPR030659">
    <property type="entry name" value="SecY_CS"/>
</dbReference>
<keyword evidence="4 10" id="KW-0812">Transmembrane</keyword>
<keyword evidence="15" id="KW-1185">Reference proteome</keyword>
<accession>A0A926HMT0</accession>
<evidence type="ECO:0000256" key="7">
    <source>
        <dbReference type="ARBA" id="ARBA00023010"/>
    </source>
</evidence>
<comment type="subunit">
    <text evidence="10">Component of the Sec protein translocase complex. Heterotrimer consisting of SecY, SecE and SecG subunits. The heterotrimers can form oligomers, although 1 heterotrimer is thought to be able to translocate proteins. Interacts with the ribosome. Interacts with SecDF, and other proteins may be involved. Interacts with SecA.</text>
</comment>
<keyword evidence="5 10" id="KW-0653">Protein transport</keyword>
<evidence type="ECO:0000256" key="1">
    <source>
        <dbReference type="ARBA" id="ARBA00004141"/>
    </source>
</evidence>
<dbReference type="InterPro" id="IPR002208">
    <property type="entry name" value="SecY/SEC61-alpha"/>
</dbReference>
<dbReference type="RefSeq" id="WP_249285658.1">
    <property type="nucleotide sequence ID" value="NZ_JACRSO010000005.1"/>
</dbReference>
<keyword evidence="10" id="KW-1003">Cell membrane</keyword>
<dbReference type="AlphaFoldDB" id="A0A926HMT0"/>
<proteinExistence type="inferred from homology"/>
<protein>
    <recommendedName>
        <fullName evidence="9 10">Protein translocase subunit SecY</fullName>
    </recommendedName>
</protein>
<dbReference type="GO" id="GO:0005886">
    <property type="term" value="C:plasma membrane"/>
    <property type="evidence" value="ECO:0007669"/>
    <property type="project" value="UniProtKB-SubCell"/>
</dbReference>
<dbReference type="Pfam" id="PF00344">
    <property type="entry name" value="SecY"/>
    <property type="match status" value="1"/>
</dbReference>
<evidence type="ECO:0000313" key="14">
    <source>
        <dbReference type="EMBL" id="MBC8529864.1"/>
    </source>
</evidence>
<dbReference type="SUPFAM" id="SSF103491">
    <property type="entry name" value="Preprotein translocase SecY subunit"/>
    <property type="match status" value="1"/>
</dbReference>
<keyword evidence="6 10" id="KW-1133">Transmembrane helix</keyword>
<feature type="transmembrane region" description="Helical" evidence="10">
    <location>
        <begin position="51"/>
        <end position="72"/>
    </location>
</feature>
<evidence type="ECO:0000313" key="15">
    <source>
        <dbReference type="Proteomes" id="UP000654279"/>
    </source>
</evidence>
<feature type="transmembrane region" description="Helical" evidence="10">
    <location>
        <begin position="262"/>
        <end position="283"/>
    </location>
</feature>
<gene>
    <name evidence="10 14" type="primary">secY</name>
    <name evidence="14" type="ORF">H8699_10535</name>
</gene>
<evidence type="ECO:0000256" key="9">
    <source>
        <dbReference type="ARBA" id="ARBA00039733"/>
    </source>
</evidence>
<dbReference type="PROSITE" id="PS00755">
    <property type="entry name" value="SECY_1"/>
    <property type="match status" value="1"/>
</dbReference>
<dbReference type="GO" id="GO:0006605">
    <property type="term" value="P:protein targeting"/>
    <property type="evidence" value="ECO:0007669"/>
    <property type="project" value="UniProtKB-UniRule"/>
</dbReference>
<feature type="transmembrane region" description="Helical" evidence="10">
    <location>
        <begin position="174"/>
        <end position="192"/>
    </location>
</feature>
<keyword evidence="3 10" id="KW-0813">Transport</keyword>
<evidence type="ECO:0000256" key="8">
    <source>
        <dbReference type="ARBA" id="ARBA00023136"/>
    </source>
</evidence>
<reference evidence="14" key="1">
    <citation type="submission" date="2020-08" db="EMBL/GenBank/DDBJ databases">
        <title>Genome public.</title>
        <authorList>
            <person name="Liu C."/>
            <person name="Sun Q."/>
        </authorList>
    </citation>
    <scope>NUCLEOTIDE SEQUENCE</scope>
    <source>
        <strain evidence="14">NSJ-44</strain>
    </source>
</reference>
<dbReference type="EMBL" id="JACRSO010000005">
    <property type="protein sequence ID" value="MBC8529864.1"/>
    <property type="molecule type" value="Genomic_DNA"/>
</dbReference>
<evidence type="ECO:0000256" key="2">
    <source>
        <dbReference type="ARBA" id="ARBA00005751"/>
    </source>
</evidence>
<dbReference type="Proteomes" id="UP000654279">
    <property type="component" value="Unassembled WGS sequence"/>
</dbReference>
<feature type="transmembrane region" description="Helical" evidence="10">
    <location>
        <begin position="359"/>
        <end position="381"/>
    </location>
</feature>
<comment type="similarity">
    <text evidence="2 10 13">Belongs to the SecY/SEC61-alpha family.</text>
</comment>
<evidence type="ECO:0000256" key="12">
    <source>
        <dbReference type="RuleBase" id="RU003484"/>
    </source>
</evidence>
<feature type="transmembrane region" description="Helical" evidence="10">
    <location>
        <begin position="204"/>
        <end position="225"/>
    </location>
</feature>
<comment type="caution">
    <text evidence="14">The sequence shown here is derived from an EMBL/GenBank/DDBJ whole genome shotgun (WGS) entry which is preliminary data.</text>
</comment>
<dbReference type="PRINTS" id="PR00303">
    <property type="entry name" value="SECYTRNLCASE"/>
</dbReference>
<dbReference type="FunFam" id="1.10.3370.10:FF:000001">
    <property type="entry name" value="Preprotein translocase subunit SecY"/>
    <property type="match status" value="1"/>
</dbReference>
<keyword evidence="7 10" id="KW-0811">Translocation</keyword>
<sequence length="425" mass="47092">MFETFKNAWKIPDLRKKILYTLLMLLIYRIGSFVPVAGINREFIASVVGQNNLLGLIDIISGGSLANFTIFAMGISPYINASIIMQLLTVAIPKLERLSKEGEEGRKKIATYTRYFTVVLGLVQSVGIILSLGSSAVTSTSFFNYFVIGVSLTAGTALTMWIGERITENGVGNGISLLIFVGIISRVPNMLYQAFQAISVGEMSFWVLPIMLVVIVALITAVVFVDLGQRRVPVQYAKKVVGRKMYGGQNTHIPMKVNSGGVLPLIFASAIITFPEILCQIFWPNSPFYVWYTQYIGVGSWVYMIIQALLILFFSYFYNTISFNPEEISKNLQQHGGFIPGIRPGRPTMEYLHRVSVRLCFFGAVFLSLMALLPSIFISVGGSMMGSLMRAFGSTSLLITVSVALETSKQIESQMLMRHYKGFLS</sequence>
<dbReference type="PIRSF" id="PIRSF004557">
    <property type="entry name" value="SecY"/>
    <property type="match status" value="1"/>
</dbReference>
<dbReference type="InterPro" id="IPR023201">
    <property type="entry name" value="SecY_dom_sf"/>
</dbReference>
<dbReference type="NCBIfam" id="TIGR00967">
    <property type="entry name" value="3a0501s007"/>
    <property type="match status" value="1"/>
</dbReference>
<evidence type="ECO:0000256" key="11">
    <source>
        <dbReference type="RuleBase" id="RU000537"/>
    </source>
</evidence>
<feature type="transmembrane region" description="Helical" evidence="10">
    <location>
        <begin position="142"/>
        <end position="162"/>
    </location>
</feature>
<evidence type="ECO:0000256" key="10">
    <source>
        <dbReference type="HAMAP-Rule" id="MF_01465"/>
    </source>
</evidence>
<dbReference type="PANTHER" id="PTHR10906">
    <property type="entry name" value="SECY/SEC61-ALPHA FAMILY MEMBER"/>
    <property type="match status" value="1"/>
</dbReference>
<evidence type="ECO:0000256" key="13">
    <source>
        <dbReference type="RuleBase" id="RU004349"/>
    </source>
</evidence>
<evidence type="ECO:0000256" key="4">
    <source>
        <dbReference type="ARBA" id="ARBA00022692"/>
    </source>
</evidence>
<dbReference type="HAMAP" id="MF_01465">
    <property type="entry name" value="SecY"/>
    <property type="match status" value="1"/>
</dbReference>
<name>A0A926HMT0_9FIRM</name>
<organism evidence="14 15">
    <name type="scientific">Luoshenia tenuis</name>
    <dbReference type="NCBI Taxonomy" id="2763654"/>
    <lineage>
        <taxon>Bacteria</taxon>
        <taxon>Bacillati</taxon>
        <taxon>Bacillota</taxon>
        <taxon>Clostridia</taxon>
        <taxon>Christensenellales</taxon>
        <taxon>Christensenellaceae</taxon>
        <taxon>Luoshenia</taxon>
    </lineage>
</organism>
<feature type="transmembrane region" description="Helical" evidence="10">
    <location>
        <begin position="387"/>
        <end position="405"/>
    </location>
</feature>
<dbReference type="PROSITE" id="PS00756">
    <property type="entry name" value="SECY_2"/>
    <property type="match status" value="1"/>
</dbReference>
<dbReference type="InterPro" id="IPR026593">
    <property type="entry name" value="SecY"/>
</dbReference>
<dbReference type="Gene3D" id="1.10.3370.10">
    <property type="entry name" value="SecY subunit domain"/>
    <property type="match status" value="1"/>
</dbReference>
<comment type="function">
    <text evidence="10 11">The central subunit of the protein translocation channel SecYEG. Consists of two halves formed by TMs 1-5 and 6-10. These two domains form a lateral gate at the front which open onto the bilayer between TMs 2 and 7, and are clamped together by SecE at the back. The channel is closed by both a pore ring composed of hydrophobic SecY resides and a short helix (helix 2A) on the extracellular side of the membrane which forms a plug. The plug probably moves laterally to allow the channel to open. The ring and the pore may move independently.</text>
</comment>
<feature type="transmembrane region" description="Helical" evidence="10">
    <location>
        <begin position="18"/>
        <end position="39"/>
    </location>
</feature>
<evidence type="ECO:0000256" key="6">
    <source>
        <dbReference type="ARBA" id="ARBA00022989"/>
    </source>
</evidence>
<comment type="subcellular location">
    <subcellularLocation>
        <location evidence="10">Cell membrane</location>
        <topology evidence="10">Multi-pass membrane protein</topology>
    </subcellularLocation>
    <subcellularLocation>
        <location evidence="1 12">Membrane</location>
        <topology evidence="1 12">Multi-pass membrane protein</topology>
    </subcellularLocation>
</comment>
<evidence type="ECO:0000256" key="5">
    <source>
        <dbReference type="ARBA" id="ARBA00022927"/>
    </source>
</evidence>
<feature type="transmembrane region" description="Helical" evidence="10">
    <location>
        <begin position="295"/>
        <end position="318"/>
    </location>
</feature>
<dbReference type="GO" id="GO:0043952">
    <property type="term" value="P:protein transport by the Sec complex"/>
    <property type="evidence" value="ECO:0007669"/>
    <property type="project" value="UniProtKB-UniRule"/>
</dbReference>
<dbReference type="GO" id="GO:0065002">
    <property type="term" value="P:intracellular protein transmembrane transport"/>
    <property type="evidence" value="ECO:0007669"/>
    <property type="project" value="UniProtKB-UniRule"/>
</dbReference>
<keyword evidence="8 10" id="KW-0472">Membrane</keyword>